<comment type="caution">
    <text evidence="1">The sequence shown here is derived from an EMBL/GenBank/DDBJ whole genome shotgun (WGS) entry which is preliminary data.</text>
</comment>
<proteinExistence type="predicted"/>
<name>A0ACC2VYX4_9TREE</name>
<dbReference type="EMBL" id="JASBWS010000055">
    <property type="protein sequence ID" value="KAJ9104174.1"/>
    <property type="molecule type" value="Genomic_DNA"/>
</dbReference>
<reference evidence="1" key="1">
    <citation type="submission" date="2023-04" db="EMBL/GenBank/DDBJ databases">
        <title>Draft Genome sequencing of Naganishia species isolated from polar environments using Oxford Nanopore Technology.</title>
        <authorList>
            <person name="Leo P."/>
            <person name="Venkateswaran K."/>
        </authorList>
    </citation>
    <scope>NUCLEOTIDE SEQUENCE</scope>
    <source>
        <strain evidence="1">MNA-CCFEE 5262</strain>
    </source>
</reference>
<evidence type="ECO:0000313" key="2">
    <source>
        <dbReference type="Proteomes" id="UP001230649"/>
    </source>
</evidence>
<sequence length="327" mass="36491">MNNQRKRPRHAPDPSQDPSTSAQDFSVRAYEATLVYGQERFAELLRLPEDRGGHLMRWIGDSGEDTTLYTSFLHHHLTLSSDHVPASPASSTGWTDLPSDAEDTFFLSEDEGHVYSRGKKRRRMEAGRRERMEALRLKGEAEEEEERGKRGWMRMFGEGMPPAAIRTLMEHTAKSLLASPNSQVLELRILTHHAGDTRFSFLKGRYKDTWESIKRGEKPAQAATTTGSSGLGGLMGGYDSDDESEEGDPPLPPPFPPSQESPAGAETQIGSEAKTPPPPPPEDNDVLETSAVEAAVNEEEKQARELRKEKAKAWMAARRQERLNKET</sequence>
<gene>
    <name evidence="1" type="ORF">QFC20_004611</name>
</gene>
<organism evidence="1 2">
    <name type="scientific">Naganishia adeliensis</name>
    <dbReference type="NCBI Taxonomy" id="92952"/>
    <lineage>
        <taxon>Eukaryota</taxon>
        <taxon>Fungi</taxon>
        <taxon>Dikarya</taxon>
        <taxon>Basidiomycota</taxon>
        <taxon>Agaricomycotina</taxon>
        <taxon>Tremellomycetes</taxon>
        <taxon>Filobasidiales</taxon>
        <taxon>Filobasidiaceae</taxon>
        <taxon>Naganishia</taxon>
    </lineage>
</organism>
<evidence type="ECO:0000313" key="1">
    <source>
        <dbReference type="EMBL" id="KAJ9104174.1"/>
    </source>
</evidence>
<dbReference type="Proteomes" id="UP001230649">
    <property type="component" value="Unassembled WGS sequence"/>
</dbReference>
<accession>A0ACC2VYX4</accession>
<keyword evidence="2" id="KW-1185">Reference proteome</keyword>
<protein>
    <submittedName>
        <fullName evidence="1">Uncharacterized protein</fullName>
    </submittedName>
</protein>